<sequence>MSHIPLVERPAEDRVEAVFADIEDELGGVPSLFLAFGHHPDMLETTWKGYKAVMIHGVLSPQLKEGIGLAISADNHCDYGIYHYSATLQELGVEVQEVMRIRTNPKHVHYSDKEHALFDLARRANKAPSDHGEHLIAEAQKLGARDDEIVEALAVMELVLGFNHFADVLGLEPHRDR</sequence>
<accession>A0ABW1YR27</accession>
<dbReference type="InterPro" id="IPR003779">
    <property type="entry name" value="CMD-like"/>
</dbReference>
<protein>
    <submittedName>
        <fullName evidence="2">Carboxymuconolactone decarboxylase family protein</fullName>
    </submittedName>
</protein>
<dbReference type="InterPro" id="IPR029032">
    <property type="entry name" value="AhpD-like"/>
</dbReference>
<dbReference type="EMBL" id="JBHSVR010000001">
    <property type="protein sequence ID" value="MFC6635179.1"/>
    <property type="molecule type" value="Genomic_DNA"/>
</dbReference>
<organism evidence="2 3">
    <name type="scientific">Microbulbifer taiwanensis</name>
    <dbReference type="NCBI Taxonomy" id="986746"/>
    <lineage>
        <taxon>Bacteria</taxon>
        <taxon>Pseudomonadati</taxon>
        <taxon>Pseudomonadota</taxon>
        <taxon>Gammaproteobacteria</taxon>
        <taxon>Cellvibrionales</taxon>
        <taxon>Microbulbiferaceae</taxon>
        <taxon>Microbulbifer</taxon>
    </lineage>
</organism>
<proteinExistence type="predicted"/>
<evidence type="ECO:0000259" key="1">
    <source>
        <dbReference type="Pfam" id="PF02627"/>
    </source>
</evidence>
<dbReference type="RefSeq" id="WP_193194305.1">
    <property type="nucleotide sequence ID" value="NZ_JACZFR010000057.1"/>
</dbReference>
<evidence type="ECO:0000313" key="2">
    <source>
        <dbReference type="EMBL" id="MFC6635179.1"/>
    </source>
</evidence>
<feature type="domain" description="Carboxymuconolactone decarboxylase-like" evidence="1">
    <location>
        <begin position="40"/>
        <end position="121"/>
    </location>
</feature>
<dbReference type="Pfam" id="PF02627">
    <property type="entry name" value="CMD"/>
    <property type="match status" value="1"/>
</dbReference>
<evidence type="ECO:0000313" key="3">
    <source>
        <dbReference type="Proteomes" id="UP001596425"/>
    </source>
</evidence>
<dbReference type="Proteomes" id="UP001596425">
    <property type="component" value="Unassembled WGS sequence"/>
</dbReference>
<dbReference type="Gene3D" id="1.20.1290.10">
    <property type="entry name" value="AhpD-like"/>
    <property type="match status" value="1"/>
</dbReference>
<dbReference type="PANTHER" id="PTHR35446">
    <property type="entry name" value="SI:CH211-175M2.5"/>
    <property type="match status" value="1"/>
</dbReference>
<keyword evidence="3" id="KW-1185">Reference proteome</keyword>
<reference evidence="3" key="1">
    <citation type="journal article" date="2019" name="Int. J. Syst. Evol. Microbiol.">
        <title>The Global Catalogue of Microorganisms (GCM) 10K type strain sequencing project: providing services to taxonomists for standard genome sequencing and annotation.</title>
        <authorList>
            <consortium name="The Broad Institute Genomics Platform"/>
            <consortium name="The Broad Institute Genome Sequencing Center for Infectious Disease"/>
            <person name="Wu L."/>
            <person name="Ma J."/>
        </authorList>
    </citation>
    <scope>NUCLEOTIDE SEQUENCE [LARGE SCALE GENOMIC DNA]</scope>
    <source>
        <strain evidence="3">CGMCC 1.13718</strain>
    </source>
</reference>
<gene>
    <name evidence="2" type="ORF">ACFQBM_17960</name>
</gene>
<dbReference type="SUPFAM" id="SSF69118">
    <property type="entry name" value="AhpD-like"/>
    <property type="match status" value="1"/>
</dbReference>
<name>A0ABW1YR27_9GAMM</name>
<comment type="caution">
    <text evidence="2">The sequence shown here is derived from an EMBL/GenBank/DDBJ whole genome shotgun (WGS) entry which is preliminary data.</text>
</comment>
<dbReference type="PANTHER" id="PTHR35446:SF2">
    <property type="entry name" value="CARBOXYMUCONOLACTONE DECARBOXYLASE-LIKE DOMAIN-CONTAINING PROTEIN"/>
    <property type="match status" value="1"/>
</dbReference>